<evidence type="ECO:0000313" key="8">
    <source>
        <dbReference type="EMBL" id="KAJ7607408.1"/>
    </source>
</evidence>
<gene>
    <name evidence="8" type="ORF">FB45DRAFT_1040371</name>
</gene>
<keyword evidence="4 5" id="KW-0408">Iron</keyword>
<dbReference type="InterPro" id="IPR050121">
    <property type="entry name" value="Cytochrome_P450_monoxygenase"/>
</dbReference>
<dbReference type="AlphaFoldDB" id="A0AAD7FAK3"/>
<dbReference type="PRINTS" id="PR00385">
    <property type="entry name" value="P450"/>
</dbReference>
<evidence type="ECO:0000256" key="1">
    <source>
        <dbReference type="ARBA" id="ARBA00001971"/>
    </source>
</evidence>
<dbReference type="InterPro" id="IPR017972">
    <property type="entry name" value="Cyt_P450_CS"/>
</dbReference>
<dbReference type="Pfam" id="PF00067">
    <property type="entry name" value="p450"/>
    <property type="match status" value="1"/>
</dbReference>
<evidence type="ECO:0000256" key="2">
    <source>
        <dbReference type="ARBA" id="ARBA00005179"/>
    </source>
</evidence>
<sequence length="496" mass="56082">MSLLALGAFCVLPAALIVLSAEVLNRGPLKDIPGPRLARCTRWYRAYFDVLCDGGFLKHLQGLHARYGPVVQIGPKEVHFSDVAAFHSIYSSRSTFTKDPALYNAFKQDLSSFGFVDPHKAKQRRDLLGPLFSRRATLDLECTIQEKVDKLVSRILSYENGGPCNLFMAFRSATLDIITSYCFAQSFDALDHPNFHHPILSAILSGVTAIWTFKYFPSLYFIADRMPGWLIHRILPVSKGYTDLFAFLSRHIDSIIADPSQLDTADHQTIYHHLLHPNLAKHDVPSRKSLLDESLTLLGAGSETVGNVVTTGVFHVTRDERISRTLRAELDQEWPDVHARMNYQALEKLPYLTAVIKESVRLAHGVVTPIPRVVGPSDAFIAGVHIPAGTVVSSGITFIHENPDIFEDPQKFWPERWLKKDGISNDNFFVPFSKGPRMCLGVNLAWCELYLLFGNTFRKVDFRIHETGLEDFSDFQEHWLPVFRRRQFQAFVKGRG</sequence>
<feature type="signal peptide" evidence="7">
    <location>
        <begin position="1"/>
        <end position="21"/>
    </location>
</feature>
<feature type="chain" id="PRO_5042011703" evidence="7">
    <location>
        <begin position="22"/>
        <end position="496"/>
    </location>
</feature>
<protein>
    <submittedName>
        <fullName evidence="8">Cytochrome P450</fullName>
    </submittedName>
</protein>
<evidence type="ECO:0000256" key="3">
    <source>
        <dbReference type="ARBA" id="ARBA00022723"/>
    </source>
</evidence>
<evidence type="ECO:0000256" key="6">
    <source>
        <dbReference type="RuleBase" id="RU000461"/>
    </source>
</evidence>
<keyword evidence="5 6" id="KW-0349">Heme</keyword>
<dbReference type="EMBL" id="JARKIF010000050">
    <property type="protein sequence ID" value="KAJ7607408.1"/>
    <property type="molecule type" value="Genomic_DNA"/>
</dbReference>
<dbReference type="InterPro" id="IPR001128">
    <property type="entry name" value="Cyt_P450"/>
</dbReference>
<dbReference type="PROSITE" id="PS00086">
    <property type="entry name" value="CYTOCHROME_P450"/>
    <property type="match status" value="1"/>
</dbReference>
<evidence type="ECO:0000256" key="4">
    <source>
        <dbReference type="ARBA" id="ARBA00023004"/>
    </source>
</evidence>
<dbReference type="GO" id="GO:0016705">
    <property type="term" value="F:oxidoreductase activity, acting on paired donors, with incorporation or reduction of molecular oxygen"/>
    <property type="evidence" value="ECO:0007669"/>
    <property type="project" value="InterPro"/>
</dbReference>
<dbReference type="Gene3D" id="1.10.630.10">
    <property type="entry name" value="Cytochrome P450"/>
    <property type="match status" value="1"/>
</dbReference>
<comment type="similarity">
    <text evidence="6">Belongs to the cytochrome P450 family.</text>
</comment>
<dbReference type="GO" id="GO:0004497">
    <property type="term" value="F:monooxygenase activity"/>
    <property type="evidence" value="ECO:0007669"/>
    <property type="project" value="UniProtKB-KW"/>
</dbReference>
<feature type="binding site" description="axial binding residue" evidence="5">
    <location>
        <position position="439"/>
    </location>
    <ligand>
        <name>heme</name>
        <dbReference type="ChEBI" id="CHEBI:30413"/>
    </ligand>
    <ligandPart>
        <name>Fe</name>
        <dbReference type="ChEBI" id="CHEBI:18248"/>
    </ligandPart>
</feature>
<dbReference type="GO" id="GO:0005506">
    <property type="term" value="F:iron ion binding"/>
    <property type="evidence" value="ECO:0007669"/>
    <property type="project" value="InterPro"/>
</dbReference>
<dbReference type="Proteomes" id="UP001221142">
    <property type="component" value="Unassembled WGS sequence"/>
</dbReference>
<dbReference type="InterPro" id="IPR036396">
    <property type="entry name" value="Cyt_P450_sf"/>
</dbReference>
<accession>A0AAD7FAK3</accession>
<dbReference type="PANTHER" id="PTHR24305">
    <property type="entry name" value="CYTOCHROME P450"/>
    <property type="match status" value="1"/>
</dbReference>
<dbReference type="PRINTS" id="PR00463">
    <property type="entry name" value="EP450I"/>
</dbReference>
<dbReference type="GO" id="GO:0020037">
    <property type="term" value="F:heme binding"/>
    <property type="evidence" value="ECO:0007669"/>
    <property type="project" value="InterPro"/>
</dbReference>
<name>A0AAD7FAK3_9AGAR</name>
<reference evidence="8" key="1">
    <citation type="submission" date="2023-03" db="EMBL/GenBank/DDBJ databases">
        <title>Massive genome expansion in bonnet fungi (Mycena s.s.) driven by repeated elements and novel gene families across ecological guilds.</title>
        <authorList>
            <consortium name="Lawrence Berkeley National Laboratory"/>
            <person name="Harder C.B."/>
            <person name="Miyauchi S."/>
            <person name="Viragh M."/>
            <person name="Kuo A."/>
            <person name="Thoen E."/>
            <person name="Andreopoulos B."/>
            <person name="Lu D."/>
            <person name="Skrede I."/>
            <person name="Drula E."/>
            <person name="Henrissat B."/>
            <person name="Morin E."/>
            <person name="Kohler A."/>
            <person name="Barry K."/>
            <person name="LaButti K."/>
            <person name="Morin E."/>
            <person name="Salamov A."/>
            <person name="Lipzen A."/>
            <person name="Mereny Z."/>
            <person name="Hegedus B."/>
            <person name="Baldrian P."/>
            <person name="Stursova M."/>
            <person name="Weitz H."/>
            <person name="Taylor A."/>
            <person name="Grigoriev I.V."/>
            <person name="Nagy L.G."/>
            <person name="Martin F."/>
            <person name="Kauserud H."/>
        </authorList>
    </citation>
    <scope>NUCLEOTIDE SEQUENCE</scope>
    <source>
        <strain evidence="8">9284</strain>
    </source>
</reference>
<comment type="caution">
    <text evidence="8">The sequence shown here is derived from an EMBL/GenBank/DDBJ whole genome shotgun (WGS) entry which is preliminary data.</text>
</comment>
<evidence type="ECO:0000256" key="7">
    <source>
        <dbReference type="SAM" id="SignalP"/>
    </source>
</evidence>
<evidence type="ECO:0000256" key="5">
    <source>
        <dbReference type="PIRSR" id="PIRSR602401-1"/>
    </source>
</evidence>
<keyword evidence="3 5" id="KW-0479">Metal-binding</keyword>
<evidence type="ECO:0000313" key="9">
    <source>
        <dbReference type="Proteomes" id="UP001221142"/>
    </source>
</evidence>
<proteinExistence type="inferred from homology"/>
<organism evidence="8 9">
    <name type="scientific">Roridomyces roridus</name>
    <dbReference type="NCBI Taxonomy" id="1738132"/>
    <lineage>
        <taxon>Eukaryota</taxon>
        <taxon>Fungi</taxon>
        <taxon>Dikarya</taxon>
        <taxon>Basidiomycota</taxon>
        <taxon>Agaricomycotina</taxon>
        <taxon>Agaricomycetes</taxon>
        <taxon>Agaricomycetidae</taxon>
        <taxon>Agaricales</taxon>
        <taxon>Marasmiineae</taxon>
        <taxon>Mycenaceae</taxon>
        <taxon>Roridomyces</taxon>
    </lineage>
</organism>
<keyword evidence="7" id="KW-0732">Signal</keyword>
<keyword evidence="6" id="KW-0503">Monooxygenase</keyword>
<dbReference type="SUPFAM" id="SSF48264">
    <property type="entry name" value="Cytochrome P450"/>
    <property type="match status" value="1"/>
</dbReference>
<keyword evidence="6" id="KW-0560">Oxidoreductase</keyword>
<dbReference type="PANTHER" id="PTHR24305:SF152">
    <property type="entry name" value="P450, PUTATIVE (EUROFUNG)-RELATED"/>
    <property type="match status" value="1"/>
</dbReference>
<keyword evidence="9" id="KW-1185">Reference proteome</keyword>
<comment type="cofactor">
    <cofactor evidence="1 5">
        <name>heme</name>
        <dbReference type="ChEBI" id="CHEBI:30413"/>
    </cofactor>
</comment>
<dbReference type="CDD" id="cd11062">
    <property type="entry name" value="CYP58-like"/>
    <property type="match status" value="1"/>
</dbReference>
<comment type="pathway">
    <text evidence="2">Secondary metabolite biosynthesis.</text>
</comment>
<dbReference type="InterPro" id="IPR002401">
    <property type="entry name" value="Cyt_P450_E_grp-I"/>
</dbReference>